<dbReference type="Proteomes" id="UP001153620">
    <property type="component" value="Chromosome 1"/>
</dbReference>
<evidence type="ECO:0000256" key="4">
    <source>
        <dbReference type="ARBA" id="ARBA00022692"/>
    </source>
</evidence>
<comment type="function">
    <text evidence="1">Plays a role in mitochondrial morphogenesis.</text>
</comment>
<comment type="subcellular location">
    <subcellularLocation>
        <location evidence="2">Mitochondrion inner membrane</location>
        <topology evidence="2">Multi-pass membrane protein</topology>
    </subcellularLocation>
</comment>
<evidence type="ECO:0000256" key="3">
    <source>
        <dbReference type="ARBA" id="ARBA00006060"/>
    </source>
</evidence>
<keyword evidence="10" id="KW-1185">Reference proteome</keyword>
<dbReference type="Pfam" id="PF14972">
    <property type="entry name" value="Mito_morph_reg"/>
    <property type="match status" value="1"/>
</dbReference>
<dbReference type="AlphaFoldDB" id="A0A9N9RP42"/>
<reference evidence="9" key="2">
    <citation type="submission" date="2022-10" db="EMBL/GenBank/DDBJ databases">
        <authorList>
            <consortium name="ENA_rothamsted_submissions"/>
            <consortium name="culmorum"/>
            <person name="King R."/>
        </authorList>
    </citation>
    <scope>NUCLEOTIDE SEQUENCE</scope>
</reference>
<comment type="similarity">
    <text evidence="3">Belongs to the TMEM11 family.</text>
</comment>
<organism evidence="9 10">
    <name type="scientific">Chironomus riparius</name>
    <dbReference type="NCBI Taxonomy" id="315576"/>
    <lineage>
        <taxon>Eukaryota</taxon>
        <taxon>Metazoa</taxon>
        <taxon>Ecdysozoa</taxon>
        <taxon>Arthropoda</taxon>
        <taxon>Hexapoda</taxon>
        <taxon>Insecta</taxon>
        <taxon>Pterygota</taxon>
        <taxon>Neoptera</taxon>
        <taxon>Endopterygota</taxon>
        <taxon>Diptera</taxon>
        <taxon>Nematocera</taxon>
        <taxon>Chironomoidea</taxon>
        <taxon>Chironomidae</taxon>
        <taxon>Chironominae</taxon>
        <taxon>Chironomus</taxon>
    </lineage>
</organism>
<keyword evidence="6" id="KW-1133">Transmembrane helix</keyword>
<evidence type="ECO:0000256" key="7">
    <source>
        <dbReference type="ARBA" id="ARBA00023128"/>
    </source>
</evidence>
<keyword evidence="4" id="KW-0812">Transmembrane</keyword>
<dbReference type="EMBL" id="OU895877">
    <property type="protein sequence ID" value="CAG9800575.1"/>
    <property type="molecule type" value="Genomic_DNA"/>
</dbReference>
<protein>
    <submittedName>
        <fullName evidence="9">Uncharacterized protein</fullName>
    </submittedName>
</protein>
<name>A0A9N9RP42_9DIPT</name>
<keyword evidence="8" id="KW-0472">Membrane</keyword>
<keyword evidence="7" id="KW-0496">Mitochondrion</keyword>
<dbReference type="PANTHER" id="PTHR15099:SF2">
    <property type="entry name" value="TRANSMEMBRANE PROTEIN 11, MITOCHONDRIAL"/>
    <property type="match status" value="1"/>
</dbReference>
<evidence type="ECO:0000256" key="5">
    <source>
        <dbReference type="ARBA" id="ARBA00022792"/>
    </source>
</evidence>
<accession>A0A9N9RP42</accession>
<dbReference type="OrthoDB" id="9970856at2759"/>
<evidence type="ECO:0000256" key="8">
    <source>
        <dbReference type="ARBA" id="ARBA00023136"/>
    </source>
</evidence>
<proteinExistence type="inferred from homology"/>
<evidence type="ECO:0000256" key="2">
    <source>
        <dbReference type="ARBA" id="ARBA00004448"/>
    </source>
</evidence>
<evidence type="ECO:0000256" key="1">
    <source>
        <dbReference type="ARBA" id="ARBA00002812"/>
    </source>
</evidence>
<sequence length="180" mass="20320">MSAFGDGKRLSPIDELKSPIVHLIREIYETDDAHEHFIAELDKALIEKVDYIIIEPNKLGDETARWILVGNCLSKTSIVTGLASIAANYLWPRNIFISGSFCVVSFFCTGLYALSWDIDPCVQYQVETNPKKLSKVPILKDFSSPIVLVYKSNTKIKCLQRISCMLALGYCGYRLYDTLK</sequence>
<evidence type="ECO:0000313" key="9">
    <source>
        <dbReference type="EMBL" id="CAG9800575.1"/>
    </source>
</evidence>
<reference evidence="9" key="1">
    <citation type="submission" date="2022-01" db="EMBL/GenBank/DDBJ databases">
        <authorList>
            <person name="King R."/>
        </authorList>
    </citation>
    <scope>NUCLEOTIDE SEQUENCE</scope>
</reference>
<evidence type="ECO:0000313" key="10">
    <source>
        <dbReference type="Proteomes" id="UP001153620"/>
    </source>
</evidence>
<dbReference type="PANTHER" id="PTHR15099">
    <property type="entry name" value="PROTEIN PM1"/>
    <property type="match status" value="1"/>
</dbReference>
<dbReference type="InterPro" id="IPR026120">
    <property type="entry name" value="TMEM11"/>
</dbReference>
<keyword evidence="5" id="KW-0999">Mitochondrion inner membrane</keyword>
<gene>
    <name evidence="9" type="ORF">CHIRRI_LOCUS3515</name>
</gene>
<dbReference type="GO" id="GO:0007007">
    <property type="term" value="P:inner mitochondrial membrane organization"/>
    <property type="evidence" value="ECO:0007669"/>
    <property type="project" value="TreeGrafter"/>
</dbReference>
<dbReference type="GO" id="GO:0005743">
    <property type="term" value="C:mitochondrial inner membrane"/>
    <property type="evidence" value="ECO:0007669"/>
    <property type="project" value="UniProtKB-SubCell"/>
</dbReference>
<evidence type="ECO:0000256" key="6">
    <source>
        <dbReference type="ARBA" id="ARBA00022989"/>
    </source>
</evidence>